<comment type="caution">
    <text evidence="1">The sequence shown here is derived from an EMBL/GenBank/DDBJ whole genome shotgun (WGS) entry which is preliminary data.</text>
</comment>
<organism evidence="1">
    <name type="scientific">marine sediment metagenome</name>
    <dbReference type="NCBI Taxonomy" id="412755"/>
    <lineage>
        <taxon>unclassified sequences</taxon>
        <taxon>metagenomes</taxon>
        <taxon>ecological metagenomes</taxon>
    </lineage>
</organism>
<proteinExistence type="predicted"/>
<sequence>MKNQQEFNAEVARIMGIKRGKVEEASVFRILVEPRWVVGLRIEPTTKQLTQLKKLLLED</sequence>
<dbReference type="AlphaFoldDB" id="A0A0F9VD12"/>
<protein>
    <submittedName>
        <fullName evidence="1">Uncharacterized protein</fullName>
    </submittedName>
</protein>
<evidence type="ECO:0000313" key="1">
    <source>
        <dbReference type="EMBL" id="KKN71451.1"/>
    </source>
</evidence>
<name>A0A0F9VD12_9ZZZZ</name>
<dbReference type="EMBL" id="LAZR01000383">
    <property type="protein sequence ID" value="KKN71451.1"/>
    <property type="molecule type" value="Genomic_DNA"/>
</dbReference>
<accession>A0A0F9VD12</accession>
<gene>
    <name evidence="1" type="ORF">LCGC14_0420300</name>
</gene>
<reference evidence="1" key="1">
    <citation type="journal article" date="2015" name="Nature">
        <title>Complex archaea that bridge the gap between prokaryotes and eukaryotes.</title>
        <authorList>
            <person name="Spang A."/>
            <person name="Saw J.H."/>
            <person name="Jorgensen S.L."/>
            <person name="Zaremba-Niedzwiedzka K."/>
            <person name="Martijn J."/>
            <person name="Lind A.E."/>
            <person name="van Eijk R."/>
            <person name="Schleper C."/>
            <person name="Guy L."/>
            <person name="Ettema T.J."/>
        </authorList>
    </citation>
    <scope>NUCLEOTIDE SEQUENCE</scope>
</reference>